<dbReference type="SUPFAM" id="SSF47384">
    <property type="entry name" value="Homodimeric domain of signal transducing histidine kinase"/>
    <property type="match status" value="1"/>
</dbReference>
<dbReference type="GO" id="GO:0005524">
    <property type="term" value="F:ATP binding"/>
    <property type="evidence" value="ECO:0007669"/>
    <property type="project" value="UniProtKB-KW"/>
</dbReference>
<dbReference type="Pfam" id="PF06580">
    <property type="entry name" value="His_kinase"/>
    <property type="match status" value="1"/>
</dbReference>
<dbReference type="Gene3D" id="3.40.50.2300">
    <property type="match status" value="1"/>
</dbReference>
<dbReference type="PRINTS" id="PR00344">
    <property type="entry name" value="BCTRLSENSOR"/>
</dbReference>
<evidence type="ECO:0000313" key="13">
    <source>
        <dbReference type="EMBL" id="ASR48637.1"/>
    </source>
</evidence>
<dbReference type="Proteomes" id="UP000214666">
    <property type="component" value="Chromosome"/>
</dbReference>
<dbReference type="Pfam" id="PF02518">
    <property type="entry name" value="HATPase_c"/>
    <property type="match status" value="2"/>
</dbReference>
<dbReference type="SUPFAM" id="SSF52172">
    <property type="entry name" value="CheY-like"/>
    <property type="match status" value="1"/>
</dbReference>
<dbReference type="InterPro" id="IPR001789">
    <property type="entry name" value="Sig_transdc_resp-reg_receiver"/>
</dbReference>
<feature type="domain" description="Histidine kinase" evidence="11">
    <location>
        <begin position="934"/>
        <end position="1032"/>
    </location>
</feature>
<feature type="transmembrane region" description="Helical" evidence="10">
    <location>
        <begin position="408"/>
        <end position="426"/>
    </location>
</feature>
<dbReference type="AlphaFoldDB" id="A0A222WQ19"/>
<feature type="domain" description="Response regulatory" evidence="12">
    <location>
        <begin position="705"/>
        <end position="822"/>
    </location>
</feature>
<name>A0A222WQ19_9BACL</name>
<dbReference type="GO" id="GO:0000155">
    <property type="term" value="F:phosphorelay sensor kinase activity"/>
    <property type="evidence" value="ECO:0007669"/>
    <property type="project" value="InterPro"/>
</dbReference>
<dbReference type="PANTHER" id="PTHR43547:SF2">
    <property type="entry name" value="HYBRID SIGNAL TRANSDUCTION HISTIDINE KINASE C"/>
    <property type="match status" value="1"/>
</dbReference>
<feature type="transmembrane region" description="Helical" evidence="10">
    <location>
        <begin position="316"/>
        <end position="335"/>
    </location>
</feature>
<dbReference type="Pfam" id="PF00512">
    <property type="entry name" value="HisKA"/>
    <property type="match status" value="1"/>
</dbReference>
<evidence type="ECO:0000256" key="1">
    <source>
        <dbReference type="ARBA" id="ARBA00000085"/>
    </source>
</evidence>
<dbReference type="PANTHER" id="PTHR43547">
    <property type="entry name" value="TWO-COMPONENT HISTIDINE KINASE"/>
    <property type="match status" value="1"/>
</dbReference>
<keyword evidence="3 9" id="KW-0597">Phosphoprotein</keyword>
<dbReference type="PROSITE" id="PS50110">
    <property type="entry name" value="RESPONSE_REGULATORY"/>
    <property type="match status" value="1"/>
</dbReference>
<keyword evidence="6 13" id="KW-0418">Kinase</keyword>
<evidence type="ECO:0000259" key="12">
    <source>
        <dbReference type="PROSITE" id="PS50110"/>
    </source>
</evidence>
<keyword evidence="10" id="KW-1133">Transmembrane helix</keyword>
<dbReference type="InterPro" id="IPR008979">
    <property type="entry name" value="Galactose-bd-like_sf"/>
</dbReference>
<evidence type="ECO:0000256" key="7">
    <source>
        <dbReference type="ARBA" id="ARBA00022840"/>
    </source>
</evidence>
<keyword evidence="7" id="KW-0067">ATP-binding</keyword>
<keyword evidence="8" id="KW-0902">Two-component regulatory system</keyword>
<dbReference type="SUPFAM" id="SSF49785">
    <property type="entry name" value="Galactose-binding domain-like"/>
    <property type="match status" value="1"/>
</dbReference>
<evidence type="ECO:0000256" key="4">
    <source>
        <dbReference type="ARBA" id="ARBA00022679"/>
    </source>
</evidence>
<dbReference type="CDD" id="cd16922">
    <property type="entry name" value="HATPase_EvgS-ArcB-TorS-like"/>
    <property type="match status" value="1"/>
</dbReference>
<dbReference type="InterPro" id="IPR004358">
    <property type="entry name" value="Sig_transdc_His_kin-like_C"/>
</dbReference>
<dbReference type="SMART" id="SM00387">
    <property type="entry name" value="HATPase_c"/>
    <property type="match status" value="2"/>
</dbReference>
<dbReference type="PROSITE" id="PS50109">
    <property type="entry name" value="HIS_KIN"/>
    <property type="match status" value="2"/>
</dbReference>
<evidence type="ECO:0000256" key="8">
    <source>
        <dbReference type="ARBA" id="ARBA00023012"/>
    </source>
</evidence>
<dbReference type="Gene3D" id="1.10.287.130">
    <property type="match status" value="1"/>
</dbReference>
<dbReference type="OrthoDB" id="9809348at2"/>
<dbReference type="GO" id="GO:0016020">
    <property type="term" value="C:membrane"/>
    <property type="evidence" value="ECO:0007669"/>
    <property type="project" value="InterPro"/>
</dbReference>
<evidence type="ECO:0000256" key="9">
    <source>
        <dbReference type="PROSITE-ProRule" id="PRU00169"/>
    </source>
</evidence>
<dbReference type="Gene3D" id="2.60.120.260">
    <property type="entry name" value="Galactose-binding domain-like"/>
    <property type="match status" value="1"/>
</dbReference>
<dbReference type="CDD" id="cd17574">
    <property type="entry name" value="REC_OmpR"/>
    <property type="match status" value="1"/>
</dbReference>
<dbReference type="InterPro" id="IPR003594">
    <property type="entry name" value="HATPase_dom"/>
</dbReference>
<dbReference type="InterPro" id="IPR005467">
    <property type="entry name" value="His_kinase_dom"/>
</dbReference>
<protein>
    <recommendedName>
        <fullName evidence="2">histidine kinase</fullName>
        <ecNumber evidence="2">2.7.13.3</ecNumber>
    </recommendedName>
</protein>
<feature type="transmembrane region" description="Helical" evidence="10">
    <location>
        <begin position="248"/>
        <end position="265"/>
    </location>
</feature>
<gene>
    <name evidence="13" type="ORF">B4V02_19050</name>
</gene>
<organism evidence="13 14">
    <name type="scientific">Paenibacillus kribbensis</name>
    <dbReference type="NCBI Taxonomy" id="172713"/>
    <lineage>
        <taxon>Bacteria</taxon>
        <taxon>Bacillati</taxon>
        <taxon>Bacillota</taxon>
        <taxon>Bacilli</taxon>
        <taxon>Bacillales</taxon>
        <taxon>Paenibacillaceae</taxon>
        <taxon>Paenibacillus</taxon>
    </lineage>
</organism>
<dbReference type="InterPro" id="IPR011006">
    <property type="entry name" value="CheY-like_superfamily"/>
</dbReference>
<evidence type="ECO:0000256" key="6">
    <source>
        <dbReference type="ARBA" id="ARBA00022777"/>
    </source>
</evidence>
<dbReference type="STRING" id="172713.GCA_001705305_03614"/>
<dbReference type="EC" id="2.7.13.3" evidence="2"/>
<dbReference type="Gene3D" id="3.30.565.10">
    <property type="entry name" value="Histidine kinase-like ATPase, C-terminal domain"/>
    <property type="match status" value="2"/>
</dbReference>
<dbReference type="SUPFAM" id="SSF55874">
    <property type="entry name" value="ATPase domain of HSP90 chaperone/DNA topoisomerase II/histidine kinase"/>
    <property type="match status" value="2"/>
</dbReference>
<reference evidence="13 14" key="1">
    <citation type="submission" date="2017-03" db="EMBL/GenBank/DDBJ databases">
        <title>Complete genome sequence of Paenibacillus Kribbensis producing bioflocculants.</title>
        <authorList>
            <person name="Lee H.-G."/>
            <person name="Oh H.-M."/>
        </authorList>
    </citation>
    <scope>NUCLEOTIDE SEQUENCE [LARGE SCALE GENOMIC DNA]</scope>
    <source>
        <strain evidence="13 14">AM49</strain>
    </source>
</reference>
<dbReference type="InterPro" id="IPR036890">
    <property type="entry name" value="HATPase_C_sf"/>
</dbReference>
<dbReference type="Pfam" id="PF07695">
    <property type="entry name" value="7TMR-DISM_7TM"/>
    <property type="match status" value="1"/>
</dbReference>
<feature type="transmembrane region" description="Helical" evidence="10">
    <location>
        <begin position="375"/>
        <end position="396"/>
    </location>
</feature>
<dbReference type="InterPro" id="IPR036097">
    <property type="entry name" value="HisK_dim/P_sf"/>
</dbReference>
<dbReference type="EMBL" id="CP020028">
    <property type="protein sequence ID" value="ASR48637.1"/>
    <property type="molecule type" value="Genomic_DNA"/>
</dbReference>
<dbReference type="InterPro" id="IPR011623">
    <property type="entry name" value="7TMR_DISM_rcpt_extracell_dom1"/>
</dbReference>
<keyword evidence="4" id="KW-0808">Transferase</keyword>
<feature type="transmembrane region" description="Helical" evidence="10">
    <location>
        <begin position="285"/>
        <end position="304"/>
    </location>
</feature>
<feature type="domain" description="Histidine kinase" evidence="11">
    <location>
        <begin position="452"/>
        <end position="671"/>
    </location>
</feature>
<dbReference type="SMART" id="SM00388">
    <property type="entry name" value="HisKA"/>
    <property type="match status" value="1"/>
</dbReference>
<dbReference type="InterPro" id="IPR010559">
    <property type="entry name" value="Sig_transdc_His_kin_internal"/>
</dbReference>
<dbReference type="Pfam" id="PF00072">
    <property type="entry name" value="Response_reg"/>
    <property type="match status" value="1"/>
</dbReference>
<evidence type="ECO:0000256" key="5">
    <source>
        <dbReference type="ARBA" id="ARBA00022741"/>
    </source>
</evidence>
<proteinExistence type="predicted"/>
<evidence type="ECO:0000256" key="10">
    <source>
        <dbReference type="SAM" id="Phobius"/>
    </source>
</evidence>
<feature type="transmembrane region" description="Helical" evidence="10">
    <location>
        <begin position="17"/>
        <end position="36"/>
    </location>
</feature>
<sequence>MDSEGELCIKRGHYRKAIGIGLIFSLSIALFVAIYSQTIPNQDMPPVKRGVLDLSNWDFHKQGWVNLDGEWEFYESELLEPADFRQGTRKEVSYLSVPGTWKGKSANGGMNRTGYGTYRLKVLVKNTDEVLGLKIRSIRLSHRLFINGKLEGESGRPAVDIKAHQPGNTPYSAFFHTDTKEIEIVIQVSNYVFVTGGIAGSIPFGLAEDVTKLNSIQIGTDIGIILILGMFGVYHLSFFLLGRREKTYWLSGLYLLLLLLEKALFGEKILQRVLPGLPFDIAYKLLDLSEFVGAVVLILFFSSVEARLMSSRMMKLILTLLGLYITAVVVLPYRVHIQVKYVFFLYLIIVILYIIGRMAYLYIQSQSGSSDRKELMLFIGGSVSMLIFLVDGSLYSENMVSTDLPGKLGVVCFIIIMNILLVVRFSNAYEKTELLSYQLTVSNELKDEFLMNTSHELKTPLHGIMNMTSYLLDDEEKNLSPKQKRNLSLIKDTSIKLSMLIHDLVDVTRLRHGELSLHPTAVNARMVTQIVFDVLQFELLGKDVRLDNQVGSDVWVQADENRLRQIMYNLVSNAIKHTDKGSIKVVSSVAEGIVTISVEDTGTGIPKDKHAVIFEYFEQLDGPLPKDGYTGMGVGLYISRKLVERMGGEIRVDWSEVGLGTRMTFTLPSAVQVTANRETTYALEEQQRYTDKDQELNIWGGHEHTVMIVDDEASNIHTLLNILKRHRYNVVTAFSAKEALEKIEEYPQVDLVILDVMMPGISGIELCQRLRSSYSILDLPILFATVKDTPQDIALGFRAGANDYLTKPFEAETLIARIQTLIAVKTSLQEAIRNEQAFHQAQIKPHFLYNALSSVISFCYTDGEKAAYLLSMLSQYLRYILDMDSSTLYVPLYQEMELIEAYVEIEKARFGERFDYDVHYDNRIKHLEIPSLCIQPFVENAIRHGLFEKEGHGKVTIVINEGDGHIRVEVEDNGVGIPNDLLYRMSQGNLQDCGIGIYNIRKRLDSLQGATLNISSDVGVGTKITMHLPVRNNKVTGSGKRRRSEVV</sequence>
<feature type="transmembrane region" description="Helical" evidence="10">
    <location>
        <begin position="222"/>
        <end position="241"/>
    </location>
</feature>
<evidence type="ECO:0000259" key="11">
    <source>
        <dbReference type="PROSITE" id="PS50109"/>
    </source>
</evidence>
<feature type="transmembrane region" description="Helical" evidence="10">
    <location>
        <begin position="341"/>
        <end position="363"/>
    </location>
</feature>
<comment type="catalytic activity">
    <reaction evidence="1">
        <text>ATP + protein L-histidine = ADP + protein N-phospho-L-histidine.</text>
        <dbReference type="EC" id="2.7.13.3"/>
    </reaction>
</comment>
<dbReference type="CDD" id="cd00082">
    <property type="entry name" value="HisKA"/>
    <property type="match status" value="1"/>
</dbReference>
<dbReference type="InterPro" id="IPR003661">
    <property type="entry name" value="HisK_dim/P_dom"/>
</dbReference>
<dbReference type="SMART" id="SM00448">
    <property type="entry name" value="REC"/>
    <property type="match status" value="1"/>
</dbReference>
<accession>A0A222WQ19</accession>
<keyword evidence="14" id="KW-1185">Reference proteome</keyword>
<keyword evidence="5" id="KW-0547">Nucleotide-binding</keyword>
<feature type="modified residue" description="4-aspartylphosphate" evidence="9">
    <location>
        <position position="755"/>
    </location>
</feature>
<dbReference type="KEGG" id="pkb:B4V02_19050"/>
<keyword evidence="10" id="KW-0472">Membrane</keyword>
<evidence type="ECO:0000256" key="3">
    <source>
        <dbReference type="ARBA" id="ARBA00022553"/>
    </source>
</evidence>
<evidence type="ECO:0000313" key="14">
    <source>
        <dbReference type="Proteomes" id="UP000214666"/>
    </source>
</evidence>
<keyword evidence="10" id="KW-0812">Transmembrane</keyword>
<evidence type="ECO:0000256" key="2">
    <source>
        <dbReference type="ARBA" id="ARBA00012438"/>
    </source>
</evidence>